<proteinExistence type="predicted"/>
<dbReference type="AlphaFoldDB" id="A0A6S7FQ30"/>
<organism evidence="2 3">
    <name type="scientific">Paramuricea clavata</name>
    <name type="common">Red gorgonian</name>
    <name type="synonym">Violescent sea-whip</name>
    <dbReference type="NCBI Taxonomy" id="317549"/>
    <lineage>
        <taxon>Eukaryota</taxon>
        <taxon>Metazoa</taxon>
        <taxon>Cnidaria</taxon>
        <taxon>Anthozoa</taxon>
        <taxon>Octocorallia</taxon>
        <taxon>Malacalcyonacea</taxon>
        <taxon>Plexauridae</taxon>
        <taxon>Paramuricea</taxon>
    </lineage>
</organism>
<dbReference type="InterPro" id="IPR039598">
    <property type="entry name" value="HMGXB3"/>
</dbReference>
<reference evidence="2" key="1">
    <citation type="submission" date="2020-04" db="EMBL/GenBank/DDBJ databases">
        <authorList>
            <person name="Alioto T."/>
            <person name="Alioto T."/>
            <person name="Gomez Garrido J."/>
        </authorList>
    </citation>
    <scope>NUCLEOTIDE SEQUENCE</scope>
    <source>
        <strain evidence="2">A484AB</strain>
    </source>
</reference>
<protein>
    <recommendedName>
        <fullName evidence="1">HMG domain-containing protein</fullName>
    </recommendedName>
</protein>
<dbReference type="PANTHER" id="PTHR17609">
    <property type="entry name" value="HMG DOMAIN-CONTAINING PROTEIN 3"/>
    <property type="match status" value="1"/>
</dbReference>
<feature type="domain" description="HMG" evidence="1">
    <location>
        <begin position="453"/>
        <end position="550"/>
    </location>
</feature>
<dbReference type="OrthoDB" id="6006485at2759"/>
<comment type="caution">
    <text evidence="2">The sequence shown here is derived from an EMBL/GenBank/DDBJ whole genome shotgun (WGS) entry which is preliminary data.</text>
</comment>
<evidence type="ECO:0000259" key="1">
    <source>
        <dbReference type="Pfam" id="PF18717"/>
    </source>
</evidence>
<dbReference type="Proteomes" id="UP001152795">
    <property type="component" value="Unassembled WGS sequence"/>
</dbReference>
<keyword evidence="3" id="KW-1185">Reference proteome</keyword>
<dbReference type="EMBL" id="CACRXK020000090">
    <property type="protein sequence ID" value="CAB3978129.1"/>
    <property type="molecule type" value="Genomic_DNA"/>
</dbReference>
<evidence type="ECO:0000313" key="3">
    <source>
        <dbReference type="Proteomes" id="UP001152795"/>
    </source>
</evidence>
<dbReference type="Pfam" id="PF18717">
    <property type="entry name" value="CxC4"/>
    <property type="match status" value="1"/>
</dbReference>
<dbReference type="PANTHER" id="PTHR17609:SF3">
    <property type="entry name" value="SAP DOMAIN-CONTAINING PROTEIN"/>
    <property type="match status" value="1"/>
</dbReference>
<sequence length="956" mass="109117">MDTLGKDFDAELQTAKNIITEENHDIHRLEGGDSTIEAQEELKKKKADCRPGFNVAFDNIDMEIKTKNMTMVNQNKDIHWTNHRMVINRVSGNSHSNKGQKGDLSKISNLKFLPSHNDMKSQRFNYIILVSRILVECFDAFYQLKDVCIYHIPHKFSKEMSQKSRKESTATWTQRGQGSCSGCGWKYHCRYKPFHCPECNNELGGSYVPKKKKRPLVPKCTLVVQTGEVCIYSANTSTHDDRCLVIKQDKSLMCHHNICKQKRAIHINSQNVEDFNCNHLEKIQECTTPLKTFQKLLDDLYPCDENTRASLNELAAECKEIGFPVAIHVSPTMYCVFGRATANDAAGYRHVRVTDTEIKCCSKDCKSSMVRGKQQKSRRICIHIHVLLSLGICKGSENADDPLEQVPSSSEDSGNLMPRKATIDLKMKRTLPYRIPLAIIQQAGKMDAHPSGWQWTFEPEQKTCDLCNGELSHSKVHPGKRGRSVLITNMHPFKTVEIYVKTCSNCSAMHQVFPYEFGLFNICDKVLVSFEILLEWRRLFRRGVPISIAIKSKLEAMVERVEESPTKNELENIATHLYNGFYCFEAITERNLDDGICGICGVIGEVYFGDGNEKNCCDISEIEYKPKNDEESAETGSTSLEDFLEMLKRRWIECTTYTRSAKFKTHFSDIPPVIAPAMKGPVIINSEAEKKSSFLKQHGKPNEGDLALLHHNICSKSIDMSKIKELDINSLKQLCQLCGISYSSIEVSNVTRIGRDPVDLYLSFGYVPLVFLCDTACGFVRHLECRDKNTSQQLWGKFRGCFEEPSLDKSPDTGMNVPLLSTAEYRLENVETIQSSDTLIHPCTGSSRRYVLGDRFHTANNPHKSPLCEYHNINLLEQSNSIKTSYQESENNRKNVRRLRSSCMQNFSTHFFYNYLMDFYQNTEIVREQYDIACKQLKTGQKVCRNAYMQFVIMDS</sequence>
<accession>A0A6S7FQ30</accession>
<evidence type="ECO:0000313" key="2">
    <source>
        <dbReference type="EMBL" id="CAB3978129.1"/>
    </source>
</evidence>
<gene>
    <name evidence="2" type="ORF">PACLA_8A084013</name>
</gene>
<dbReference type="InterPro" id="IPR040648">
    <property type="entry name" value="HMGXB3_CxC4"/>
</dbReference>
<name>A0A6S7FQ30_PARCT</name>